<dbReference type="EMBL" id="JARAKH010000002">
    <property type="protein sequence ID" value="KAK8406157.1"/>
    <property type="molecule type" value="Genomic_DNA"/>
</dbReference>
<evidence type="ECO:0000313" key="1">
    <source>
        <dbReference type="EMBL" id="KAK8406157.1"/>
    </source>
</evidence>
<name>A0AAW0V6A5_SCYPA</name>
<accession>A0AAW0V6A5</accession>
<comment type="caution">
    <text evidence="1">The sequence shown here is derived from an EMBL/GenBank/DDBJ whole genome shotgun (WGS) entry which is preliminary data.</text>
</comment>
<sequence length="189" mass="19978">MEGLFGSFASASGYGQSHGGGYGKEIECNSALGLIGLLGLIELLRKLLGGGLVSWRRRKPPPARLPPRPSCCPCCTVPWTPPTACFPPACFERTVCETNRALASEGTTWGVPGAFLTNSTSSLITSVVAKAFTSDEDAYTRALQAGETGRAGVNCETAYSTCLDPRPEYSVVEGVDVKSVVRRQLADLT</sequence>
<protein>
    <submittedName>
        <fullName evidence="1">Uncharacterized protein</fullName>
    </submittedName>
</protein>
<keyword evidence="2" id="KW-1185">Reference proteome</keyword>
<reference evidence="1 2" key="1">
    <citation type="submission" date="2023-03" db="EMBL/GenBank/DDBJ databases">
        <title>High-quality genome of Scylla paramamosain provides insights in environmental adaptation.</title>
        <authorList>
            <person name="Zhang L."/>
        </authorList>
    </citation>
    <scope>NUCLEOTIDE SEQUENCE [LARGE SCALE GENOMIC DNA]</scope>
    <source>
        <strain evidence="1">LZ_2023a</strain>
        <tissue evidence="1">Muscle</tissue>
    </source>
</reference>
<gene>
    <name evidence="1" type="ORF">O3P69_007109</name>
</gene>
<proteinExistence type="predicted"/>
<dbReference type="Pfam" id="PF07841">
    <property type="entry name" value="DM4_12"/>
    <property type="match status" value="1"/>
</dbReference>
<evidence type="ECO:0000313" key="2">
    <source>
        <dbReference type="Proteomes" id="UP001487740"/>
    </source>
</evidence>
<dbReference type="Proteomes" id="UP001487740">
    <property type="component" value="Unassembled WGS sequence"/>
</dbReference>
<organism evidence="1 2">
    <name type="scientific">Scylla paramamosain</name>
    <name type="common">Mud crab</name>
    <dbReference type="NCBI Taxonomy" id="85552"/>
    <lineage>
        <taxon>Eukaryota</taxon>
        <taxon>Metazoa</taxon>
        <taxon>Ecdysozoa</taxon>
        <taxon>Arthropoda</taxon>
        <taxon>Crustacea</taxon>
        <taxon>Multicrustacea</taxon>
        <taxon>Malacostraca</taxon>
        <taxon>Eumalacostraca</taxon>
        <taxon>Eucarida</taxon>
        <taxon>Decapoda</taxon>
        <taxon>Pleocyemata</taxon>
        <taxon>Brachyura</taxon>
        <taxon>Eubrachyura</taxon>
        <taxon>Portunoidea</taxon>
        <taxon>Portunidae</taxon>
        <taxon>Portuninae</taxon>
        <taxon>Scylla</taxon>
    </lineage>
</organism>
<dbReference type="AlphaFoldDB" id="A0AAW0V6A5"/>
<dbReference type="InterPro" id="IPR006631">
    <property type="entry name" value="DM4_12"/>
</dbReference>